<protein>
    <recommendedName>
        <fullName evidence="6">Dioxygenase</fullName>
        <ecNumber evidence="6">1.13.11.-</ecNumber>
    </recommendedName>
</protein>
<evidence type="ECO:0000256" key="6">
    <source>
        <dbReference type="RuleBase" id="RU364048"/>
    </source>
</evidence>
<keyword evidence="3 6" id="KW-0560">Oxidoreductase</keyword>
<dbReference type="RefSeq" id="WP_075612468.1">
    <property type="nucleotide sequence ID" value="NZ_JACIED010000002.1"/>
</dbReference>
<comment type="cofactor">
    <cofactor evidence="5 6">
        <name>Fe(2+)</name>
        <dbReference type="ChEBI" id="CHEBI:29033"/>
    </cofactor>
    <text evidence="5 6">Binds 1 Fe(2+) ion per subunit.</text>
</comment>
<reference evidence="7 10" key="2">
    <citation type="submission" date="2020-08" db="EMBL/GenBank/DDBJ databases">
        <title>Genomic Encyclopedia of Type Strains, Phase IV (KMG-IV): sequencing the most valuable type-strain genomes for metagenomic binning, comparative biology and taxonomic classification.</title>
        <authorList>
            <person name="Goeker M."/>
        </authorList>
    </citation>
    <scope>NUCLEOTIDE SEQUENCE [LARGE SCALE GENOMIC DNA]</scope>
    <source>
        <strain evidence="7 10">DSM 100021</strain>
    </source>
</reference>
<evidence type="ECO:0000313" key="8">
    <source>
        <dbReference type="EMBL" id="OLP52421.1"/>
    </source>
</evidence>
<comment type="caution">
    <text evidence="8">The sequence shown here is derived from an EMBL/GenBank/DDBJ whole genome shotgun (WGS) entry which is preliminary data.</text>
</comment>
<dbReference type="PANTHER" id="PTHR10543:SF89">
    <property type="entry name" value="CAROTENOID 9,10(9',10')-CLEAVAGE DIOXYGENASE 1"/>
    <property type="match status" value="1"/>
</dbReference>
<gene>
    <name evidence="8" type="ORF">BJF91_00015</name>
    <name evidence="7" type="ORF">GGQ71_001430</name>
</gene>
<dbReference type="AlphaFoldDB" id="A0A1Q9AC22"/>
<sequence>MLNKPSQPDVSGPPDSGLWSVTNPFLQGPFEPLFNEIVVRDLEIVGKVPVELDGSLYRASSNQHARPESPEKFHWFDGDGMVHAFRIRDGKVSYCNRFVETDGLKLERAAGRPLYNGIYGATGKAQRDLPPGAPMIKSVANINVIALAGRVLAMHEVDSFYWHLDPDNLDTLGKFDFDGRFNSMLTAHPHFDPATNEMLAYGLNYQEMFVECMSFSPAGRVTSHVKTDMPIKAFVHDFIFTENYYIFFFGPLRVDPYGKDTVIQGNGALSFEADSPGRVLLIHRKSGAVKWLETRSFTCDHYLNAYELGDKIIVDATVTDTMIPGAHVNAAEFFPFPLVNEPSPFSGPQLWRLTIDLARDSVSTDRIGEFGAEFVRPNEGVMGRKHRYGYMAGTHAPAPDNRGFNCLIKHDYETGRTQFQHLCSAYEMLPGEPIYVARKDATAEDDGWILAVWYDPRRNASELVILAAQDFDGEPIARIKLDHRVPPGFHGNWIPRSALR</sequence>
<dbReference type="GO" id="GO:0010436">
    <property type="term" value="F:carotenoid dioxygenase activity"/>
    <property type="evidence" value="ECO:0007669"/>
    <property type="project" value="TreeGrafter"/>
</dbReference>
<feature type="binding site" evidence="5">
    <location>
        <position position="490"/>
    </location>
    <ligand>
        <name>Fe cation</name>
        <dbReference type="ChEBI" id="CHEBI:24875"/>
        <note>catalytic</note>
    </ligand>
</feature>
<dbReference type="EMBL" id="JACIED010000002">
    <property type="protein sequence ID" value="MBB4007167.1"/>
    <property type="molecule type" value="Genomic_DNA"/>
</dbReference>
<dbReference type="GO" id="GO:0016121">
    <property type="term" value="P:carotene catabolic process"/>
    <property type="evidence" value="ECO:0007669"/>
    <property type="project" value="TreeGrafter"/>
</dbReference>
<dbReference type="PANTHER" id="PTHR10543">
    <property type="entry name" value="BETA-CAROTENE DIOXYGENASE"/>
    <property type="match status" value="1"/>
</dbReference>
<dbReference type="Proteomes" id="UP000544107">
    <property type="component" value="Unassembled WGS sequence"/>
</dbReference>
<dbReference type="SUPFAM" id="SSF50998">
    <property type="entry name" value="Quinoprotein alcohol dehydrogenase-like"/>
    <property type="match status" value="1"/>
</dbReference>
<feature type="binding site" evidence="5">
    <location>
        <position position="236"/>
    </location>
    <ligand>
        <name>Fe cation</name>
        <dbReference type="ChEBI" id="CHEBI:24875"/>
        <note>catalytic</note>
    </ligand>
</feature>
<dbReference type="Proteomes" id="UP000185598">
    <property type="component" value="Unassembled WGS sequence"/>
</dbReference>
<keyword evidence="4 5" id="KW-0408">Iron</keyword>
<evidence type="ECO:0000256" key="3">
    <source>
        <dbReference type="ARBA" id="ARBA00023002"/>
    </source>
</evidence>
<keyword evidence="2 5" id="KW-0479">Metal-binding</keyword>
<dbReference type="EMBL" id="MKIN01000012">
    <property type="protein sequence ID" value="OLP52421.1"/>
    <property type="molecule type" value="Genomic_DNA"/>
</dbReference>
<evidence type="ECO:0000256" key="4">
    <source>
        <dbReference type="ARBA" id="ARBA00023004"/>
    </source>
</evidence>
<evidence type="ECO:0000313" key="10">
    <source>
        <dbReference type="Proteomes" id="UP000544107"/>
    </source>
</evidence>
<dbReference type="GO" id="GO:0046872">
    <property type="term" value="F:metal ion binding"/>
    <property type="evidence" value="ECO:0007669"/>
    <property type="project" value="UniProtKB-KW"/>
</dbReference>
<reference evidence="8 9" key="1">
    <citation type="submission" date="2016-09" db="EMBL/GenBank/DDBJ databases">
        <title>Rhizobium oryziradicis sp. nov., isolated from the root of rice.</title>
        <authorList>
            <person name="Zhao J."/>
            <person name="Zhang X."/>
        </authorList>
    </citation>
    <scope>NUCLEOTIDE SEQUENCE [LARGE SCALE GENOMIC DNA]</scope>
    <source>
        <strain evidence="8 9">14971</strain>
    </source>
</reference>
<evidence type="ECO:0000256" key="2">
    <source>
        <dbReference type="ARBA" id="ARBA00022723"/>
    </source>
</evidence>
<dbReference type="STRING" id="887144.BJF91_00015"/>
<evidence type="ECO:0000313" key="7">
    <source>
        <dbReference type="EMBL" id="MBB4007167.1"/>
    </source>
</evidence>
<dbReference type="Pfam" id="PF03055">
    <property type="entry name" value="RPE65"/>
    <property type="match status" value="1"/>
</dbReference>
<keyword evidence="6 7" id="KW-0223">Dioxygenase</keyword>
<dbReference type="InterPro" id="IPR011047">
    <property type="entry name" value="Quinoprotein_ADH-like_sf"/>
</dbReference>
<evidence type="ECO:0000256" key="5">
    <source>
        <dbReference type="PIRSR" id="PIRSR604294-1"/>
    </source>
</evidence>
<evidence type="ECO:0000256" key="1">
    <source>
        <dbReference type="ARBA" id="ARBA00006787"/>
    </source>
</evidence>
<name>A0A1Q9AC22_9HYPH</name>
<dbReference type="OrthoDB" id="6636843at2"/>
<dbReference type="EC" id="1.13.11.-" evidence="6"/>
<accession>A0A1Q9AC22</accession>
<dbReference type="InterPro" id="IPR004294">
    <property type="entry name" value="Carotenoid_Oase"/>
</dbReference>
<organism evidence="8 9">
    <name type="scientific">Allorhizobium taibaishanense</name>
    <dbReference type="NCBI Taxonomy" id="887144"/>
    <lineage>
        <taxon>Bacteria</taxon>
        <taxon>Pseudomonadati</taxon>
        <taxon>Pseudomonadota</taxon>
        <taxon>Alphaproteobacteria</taxon>
        <taxon>Hyphomicrobiales</taxon>
        <taxon>Rhizobiaceae</taxon>
        <taxon>Rhizobium/Agrobacterium group</taxon>
        <taxon>Allorhizobium</taxon>
    </lineage>
</organism>
<proteinExistence type="inferred from homology"/>
<feature type="binding site" evidence="5">
    <location>
        <position position="188"/>
    </location>
    <ligand>
        <name>Fe cation</name>
        <dbReference type="ChEBI" id="CHEBI:24875"/>
        <note>catalytic</note>
    </ligand>
</feature>
<feature type="binding site" evidence="5">
    <location>
        <position position="301"/>
    </location>
    <ligand>
        <name>Fe cation</name>
        <dbReference type="ChEBI" id="CHEBI:24875"/>
        <note>catalytic</note>
    </ligand>
</feature>
<comment type="similarity">
    <text evidence="1 6">Belongs to the carotenoid oxygenase family.</text>
</comment>
<keyword evidence="9" id="KW-1185">Reference proteome</keyword>
<evidence type="ECO:0000313" key="9">
    <source>
        <dbReference type="Proteomes" id="UP000185598"/>
    </source>
</evidence>